<evidence type="ECO:0000256" key="8">
    <source>
        <dbReference type="ARBA" id="ARBA00023170"/>
    </source>
</evidence>
<feature type="transmembrane region" description="Helical" evidence="10">
    <location>
        <begin position="156"/>
        <end position="175"/>
    </location>
</feature>
<evidence type="ECO:0000256" key="3">
    <source>
        <dbReference type="ARBA" id="ARBA00022606"/>
    </source>
</evidence>
<dbReference type="AlphaFoldDB" id="A0A9Q0BRB4"/>
<keyword evidence="3 10" id="KW-0716">Sensory transduction</keyword>
<dbReference type="PANTHER" id="PTHR21137">
    <property type="entry name" value="ODORANT RECEPTOR"/>
    <property type="match status" value="1"/>
</dbReference>
<evidence type="ECO:0000256" key="1">
    <source>
        <dbReference type="ARBA" id="ARBA00004651"/>
    </source>
</evidence>
<keyword evidence="2" id="KW-1003">Cell membrane</keyword>
<comment type="caution">
    <text evidence="11">The sequence shown here is derived from an EMBL/GenBank/DDBJ whole genome shotgun (WGS) entry which is preliminary data.</text>
</comment>
<keyword evidence="8 10" id="KW-0675">Receptor</keyword>
<keyword evidence="7 10" id="KW-0472">Membrane</keyword>
<keyword evidence="4 10" id="KW-0812">Transmembrane</keyword>
<feature type="transmembrane region" description="Helical" evidence="10">
    <location>
        <begin position="195"/>
        <end position="216"/>
    </location>
</feature>
<dbReference type="Proteomes" id="UP001059596">
    <property type="component" value="Unassembled WGS sequence"/>
</dbReference>
<evidence type="ECO:0000256" key="2">
    <source>
        <dbReference type="ARBA" id="ARBA00022475"/>
    </source>
</evidence>
<dbReference type="InterPro" id="IPR004117">
    <property type="entry name" value="7tm6_olfct_rcpt"/>
</dbReference>
<evidence type="ECO:0000313" key="11">
    <source>
        <dbReference type="EMBL" id="KAI8041852.1"/>
    </source>
</evidence>
<evidence type="ECO:0000313" key="12">
    <source>
        <dbReference type="Proteomes" id="UP001059596"/>
    </source>
</evidence>
<dbReference type="OrthoDB" id="7845758at2759"/>
<organism evidence="11 12">
    <name type="scientific">Drosophila gunungcola</name>
    <name type="common">fruit fly</name>
    <dbReference type="NCBI Taxonomy" id="103775"/>
    <lineage>
        <taxon>Eukaryota</taxon>
        <taxon>Metazoa</taxon>
        <taxon>Ecdysozoa</taxon>
        <taxon>Arthropoda</taxon>
        <taxon>Hexapoda</taxon>
        <taxon>Insecta</taxon>
        <taxon>Pterygota</taxon>
        <taxon>Neoptera</taxon>
        <taxon>Endopterygota</taxon>
        <taxon>Diptera</taxon>
        <taxon>Brachycera</taxon>
        <taxon>Muscomorpha</taxon>
        <taxon>Ephydroidea</taxon>
        <taxon>Drosophilidae</taxon>
        <taxon>Drosophila</taxon>
        <taxon>Sophophora</taxon>
    </lineage>
</organism>
<evidence type="ECO:0000256" key="4">
    <source>
        <dbReference type="ARBA" id="ARBA00022692"/>
    </source>
</evidence>
<comment type="subcellular location">
    <subcellularLocation>
        <location evidence="1 10">Cell membrane</location>
        <topology evidence="1 10">Multi-pass membrane protein</topology>
    </subcellularLocation>
</comment>
<dbReference type="GO" id="GO:0005549">
    <property type="term" value="F:odorant binding"/>
    <property type="evidence" value="ECO:0007669"/>
    <property type="project" value="InterPro"/>
</dbReference>
<protein>
    <recommendedName>
        <fullName evidence="10">Odorant receptor</fullName>
    </recommendedName>
</protein>
<evidence type="ECO:0000256" key="5">
    <source>
        <dbReference type="ARBA" id="ARBA00022725"/>
    </source>
</evidence>
<gene>
    <name evidence="11" type="ORF">M5D96_006121</name>
</gene>
<keyword evidence="9 10" id="KW-0807">Transducer</keyword>
<feature type="transmembrane region" description="Helical" evidence="10">
    <location>
        <begin position="284"/>
        <end position="304"/>
    </location>
</feature>
<name>A0A9Q0BRB4_9MUSC</name>
<evidence type="ECO:0000256" key="10">
    <source>
        <dbReference type="RuleBase" id="RU351113"/>
    </source>
</evidence>
<accession>A0A9Q0BRB4</accession>
<evidence type="ECO:0000256" key="6">
    <source>
        <dbReference type="ARBA" id="ARBA00022989"/>
    </source>
</evidence>
<feature type="transmembrane region" description="Helical" evidence="10">
    <location>
        <begin position="316"/>
        <end position="338"/>
    </location>
</feature>
<evidence type="ECO:0000256" key="7">
    <source>
        <dbReference type="ARBA" id="ARBA00023136"/>
    </source>
</evidence>
<feature type="transmembrane region" description="Helical" evidence="10">
    <location>
        <begin position="391"/>
        <end position="412"/>
    </location>
</feature>
<dbReference type="GO" id="GO:0004984">
    <property type="term" value="F:olfactory receptor activity"/>
    <property type="evidence" value="ECO:0007669"/>
    <property type="project" value="InterPro"/>
</dbReference>
<dbReference type="GO" id="GO:0007165">
    <property type="term" value="P:signal transduction"/>
    <property type="evidence" value="ECO:0007669"/>
    <property type="project" value="UniProtKB-KW"/>
</dbReference>
<dbReference type="EMBL" id="JAMKOV010000003">
    <property type="protein sequence ID" value="KAI8041852.1"/>
    <property type="molecule type" value="Genomic_DNA"/>
</dbReference>
<sequence>MGVRPGRRRAVMSIRFRRYRPRLPGGELAPMPWPVSLYRILNHIAWPLEADSGRWSVLLDRVLIFVGFLVFCEHNEVDFHYLMANRQDMDNLLTGMPTYLILVEMQIRCYQLAWHKDRFRALLQRFYAEIYVSEEAMPQMFAGIQRQMLPTRLNSTVYLLALFNFFLVPVTNVIYHRREMLYKQVYPFDNTQLQYFIPLLGLNFWVGFVITSMLFGELNVLGELMMHLNARYVQLGQDLRRSAHRLLEGRGTANIATSYRLLLTHILRRNAALRDFGQRMEEEFSFRIFVMFAFSAGLLCALFFKAFTNPWGNVAYIVWFLAKFMELLALGMLGSILLNTTDELGMMYYTSDWEQVVHQSDNVTENVRLMKLVSLAIELNSRPFFMTGLKYFRVSLTTVLKIIQGAFSYFTFLNSMR</sequence>
<keyword evidence="6 10" id="KW-1133">Transmembrane helix</keyword>
<dbReference type="Pfam" id="PF02949">
    <property type="entry name" value="7tm_6"/>
    <property type="match status" value="1"/>
</dbReference>
<dbReference type="PANTHER" id="PTHR21137:SF35">
    <property type="entry name" value="ODORANT RECEPTOR 19A-RELATED"/>
    <property type="match status" value="1"/>
</dbReference>
<comment type="caution">
    <text evidence="10">Lacks conserved residue(s) required for the propagation of feature annotation.</text>
</comment>
<proteinExistence type="inferred from homology"/>
<evidence type="ECO:0000256" key="9">
    <source>
        <dbReference type="ARBA" id="ARBA00023224"/>
    </source>
</evidence>
<reference evidence="11" key="1">
    <citation type="journal article" date="2023" name="Genome Biol. Evol.">
        <title>Long-read-based Genome Assembly of Drosophila gunungcola Reveals Fewer Chemosensory Genes in Flower-breeding Species.</title>
        <authorList>
            <person name="Negi A."/>
            <person name="Liao B.Y."/>
            <person name="Yeh S.D."/>
        </authorList>
    </citation>
    <scope>NUCLEOTIDE SEQUENCE</scope>
    <source>
        <strain evidence="11">Sukarami</strain>
    </source>
</reference>
<comment type="similarity">
    <text evidence="10">Belongs to the insect chemoreceptor superfamily. Heteromeric odorant receptor channel (TC 1.A.69) family.</text>
</comment>
<keyword evidence="12" id="KW-1185">Reference proteome</keyword>
<dbReference type="GO" id="GO:0005886">
    <property type="term" value="C:plasma membrane"/>
    <property type="evidence" value="ECO:0007669"/>
    <property type="project" value="UniProtKB-SubCell"/>
</dbReference>
<keyword evidence="5 10" id="KW-0552">Olfaction</keyword>